<evidence type="ECO:0000313" key="2">
    <source>
        <dbReference type="EMBL" id="EFN56374.1"/>
    </source>
</evidence>
<sequence>NSVQSRADVLVIVMSAVLVLTGLQWVTLKPRDPVQVELEGEEVDWRAPGLPKALASELQWVWDALRSASRTRSLVLFYNGHCLMQVGVAPPGMALGSAAPGPICQQAMKSGTGNYLANLVLFPGRLEFAAYLPANCQAALIQPVGPQGVLVAGSDTQRGYTRLDQAWVSSVADKL</sequence>
<dbReference type="KEGG" id="cvr:CHLNCDRAFT_12757"/>
<name>E1ZD86_CHLVA</name>
<feature type="transmembrane region" description="Helical" evidence="1">
    <location>
        <begin position="7"/>
        <end position="26"/>
    </location>
</feature>
<dbReference type="eggNOG" id="ENOG502QSXP">
    <property type="taxonomic scope" value="Eukaryota"/>
</dbReference>
<organism evidence="3">
    <name type="scientific">Chlorella variabilis</name>
    <name type="common">Green alga</name>
    <dbReference type="NCBI Taxonomy" id="554065"/>
    <lineage>
        <taxon>Eukaryota</taxon>
        <taxon>Viridiplantae</taxon>
        <taxon>Chlorophyta</taxon>
        <taxon>core chlorophytes</taxon>
        <taxon>Trebouxiophyceae</taxon>
        <taxon>Chlorellales</taxon>
        <taxon>Chlorellaceae</taxon>
        <taxon>Chlorella clade</taxon>
        <taxon>Chlorella</taxon>
    </lineage>
</organism>
<dbReference type="PANTHER" id="PTHR34943:SF2">
    <property type="entry name" value="PROTEIN COFACTOR ASSEMBLY OF COMPLEX C SUBUNIT B CCB4, CHLOROPLASTIC"/>
    <property type="match status" value="1"/>
</dbReference>
<dbReference type="Pfam" id="PF11152">
    <property type="entry name" value="CCB2_CCB4"/>
    <property type="match status" value="1"/>
</dbReference>
<dbReference type="InterPro" id="IPR021325">
    <property type="entry name" value="CCB2/CCB4"/>
</dbReference>
<keyword evidence="1" id="KW-0812">Transmembrane</keyword>
<dbReference type="AlphaFoldDB" id="E1ZD86"/>
<feature type="non-terminal residue" evidence="2">
    <location>
        <position position="175"/>
    </location>
</feature>
<evidence type="ECO:0000313" key="3">
    <source>
        <dbReference type="Proteomes" id="UP000008141"/>
    </source>
</evidence>
<feature type="non-terminal residue" evidence="2">
    <location>
        <position position="1"/>
    </location>
</feature>
<dbReference type="InterPro" id="IPR044705">
    <property type="entry name" value="CCB4"/>
</dbReference>
<keyword evidence="1" id="KW-1133">Transmembrane helix</keyword>
<accession>E1ZD86</accession>
<dbReference type="Proteomes" id="UP000008141">
    <property type="component" value="Unassembled WGS sequence"/>
</dbReference>
<protein>
    <submittedName>
        <fullName evidence="2">Uncharacterized protein</fullName>
    </submittedName>
</protein>
<dbReference type="RefSeq" id="XP_005848476.1">
    <property type="nucleotide sequence ID" value="XM_005848414.1"/>
</dbReference>
<dbReference type="GO" id="GO:0010190">
    <property type="term" value="P:cytochrome b6f complex assembly"/>
    <property type="evidence" value="ECO:0007669"/>
    <property type="project" value="TreeGrafter"/>
</dbReference>
<dbReference type="OrthoDB" id="439612at2759"/>
<dbReference type="InParanoid" id="E1ZD86"/>
<dbReference type="PANTHER" id="PTHR34943">
    <property type="match status" value="1"/>
</dbReference>
<keyword evidence="1" id="KW-0472">Membrane</keyword>
<gene>
    <name evidence="2" type="ORF">CHLNCDRAFT_12757</name>
</gene>
<proteinExistence type="predicted"/>
<dbReference type="GO" id="GO:0009507">
    <property type="term" value="C:chloroplast"/>
    <property type="evidence" value="ECO:0007669"/>
    <property type="project" value="TreeGrafter"/>
</dbReference>
<evidence type="ECO:0000256" key="1">
    <source>
        <dbReference type="SAM" id="Phobius"/>
    </source>
</evidence>
<dbReference type="STRING" id="554065.E1ZD86"/>
<reference evidence="2 3" key="1">
    <citation type="journal article" date="2010" name="Plant Cell">
        <title>The Chlorella variabilis NC64A genome reveals adaptation to photosymbiosis, coevolution with viruses, and cryptic sex.</title>
        <authorList>
            <person name="Blanc G."/>
            <person name="Duncan G."/>
            <person name="Agarkova I."/>
            <person name="Borodovsky M."/>
            <person name="Gurnon J."/>
            <person name="Kuo A."/>
            <person name="Lindquist E."/>
            <person name="Lucas S."/>
            <person name="Pangilinan J."/>
            <person name="Polle J."/>
            <person name="Salamov A."/>
            <person name="Terry A."/>
            <person name="Yamada T."/>
            <person name="Dunigan D.D."/>
            <person name="Grigoriev I.V."/>
            <person name="Claverie J.M."/>
            <person name="Van Etten J.L."/>
        </authorList>
    </citation>
    <scope>NUCLEOTIDE SEQUENCE [LARGE SCALE GENOMIC DNA]</scope>
    <source>
        <strain evidence="2 3">NC64A</strain>
    </source>
</reference>
<dbReference type="EMBL" id="GL433842">
    <property type="protein sequence ID" value="EFN56374.1"/>
    <property type="molecule type" value="Genomic_DNA"/>
</dbReference>
<keyword evidence="3" id="KW-1185">Reference proteome</keyword>
<dbReference type="FunCoup" id="E1ZD86">
    <property type="interactions" value="503"/>
</dbReference>
<dbReference type="GeneID" id="17355638"/>